<dbReference type="InterPro" id="IPR054472">
    <property type="entry name" value="WHD"/>
</dbReference>
<reference evidence="5 6" key="1">
    <citation type="journal article" date="2016" name="MBio">
        <title>Lateral Gene Transfer in a Heavy Metal-Contaminated-Groundwater Microbial Community.</title>
        <authorList>
            <person name="Hemme C.L."/>
            <person name="Green S.J."/>
            <person name="Rishishwar L."/>
            <person name="Prakash O."/>
            <person name="Pettenato A."/>
            <person name="Chakraborty R."/>
            <person name="Deutschbauer A.M."/>
            <person name="Van Nostrand J.D."/>
            <person name="Wu L."/>
            <person name="He Z."/>
            <person name="Jordan I.K."/>
            <person name="Hazen T.C."/>
            <person name="Arkin A.P."/>
            <person name="Kostka J.E."/>
            <person name="Zhou J."/>
        </authorList>
    </citation>
    <scope>NUCLEOTIDE SEQUENCE [LARGE SCALE GENOMIC DNA]</scope>
    <source>
        <strain evidence="5 6">FW104-T7</strain>
    </source>
</reference>
<dbReference type="GO" id="GO:0005524">
    <property type="term" value="F:ATP binding"/>
    <property type="evidence" value="ECO:0007669"/>
    <property type="project" value="UniProtKB-KW"/>
</dbReference>
<dbReference type="AlphaFoldDB" id="A0A154QGM7"/>
<dbReference type="InterPro" id="IPR050221">
    <property type="entry name" value="26S_Proteasome_ATPase"/>
</dbReference>
<evidence type="ECO:0000256" key="3">
    <source>
        <dbReference type="ARBA" id="ARBA00022840"/>
    </source>
</evidence>
<proteinExistence type="inferred from homology"/>
<dbReference type="GO" id="GO:0016887">
    <property type="term" value="F:ATP hydrolysis activity"/>
    <property type="evidence" value="ECO:0007669"/>
    <property type="project" value="InterPro"/>
</dbReference>
<organism evidence="5 6">
    <name type="scientific">Rhodanobacter thiooxydans</name>
    <dbReference type="NCBI Taxonomy" id="416169"/>
    <lineage>
        <taxon>Bacteria</taxon>
        <taxon>Pseudomonadati</taxon>
        <taxon>Pseudomonadota</taxon>
        <taxon>Gammaproteobacteria</taxon>
        <taxon>Lysobacterales</taxon>
        <taxon>Rhodanobacteraceae</taxon>
        <taxon>Rhodanobacter</taxon>
    </lineage>
</organism>
<evidence type="ECO:0000256" key="2">
    <source>
        <dbReference type="ARBA" id="ARBA00022741"/>
    </source>
</evidence>
<evidence type="ECO:0000256" key="1">
    <source>
        <dbReference type="ARBA" id="ARBA00006914"/>
    </source>
</evidence>
<dbReference type="Pfam" id="PF00004">
    <property type="entry name" value="AAA"/>
    <property type="match status" value="1"/>
</dbReference>
<dbReference type="SUPFAM" id="SSF52540">
    <property type="entry name" value="P-loop containing nucleoside triphosphate hydrolases"/>
    <property type="match status" value="1"/>
</dbReference>
<dbReference type="Gene3D" id="3.40.50.300">
    <property type="entry name" value="P-loop containing nucleotide triphosphate hydrolases"/>
    <property type="match status" value="1"/>
</dbReference>
<dbReference type="CDD" id="cd19481">
    <property type="entry name" value="RecA-like_protease"/>
    <property type="match status" value="1"/>
</dbReference>
<dbReference type="SMART" id="SM00382">
    <property type="entry name" value="AAA"/>
    <property type="match status" value="1"/>
</dbReference>
<dbReference type="Proteomes" id="UP000076131">
    <property type="component" value="Unassembled WGS sequence"/>
</dbReference>
<gene>
    <name evidence="5" type="ORF">RHOFW104T7_13810</name>
</gene>
<comment type="similarity">
    <text evidence="1">Belongs to the AAA ATPase family.</text>
</comment>
<evidence type="ECO:0000259" key="4">
    <source>
        <dbReference type="SMART" id="SM00382"/>
    </source>
</evidence>
<dbReference type="InterPro" id="IPR027417">
    <property type="entry name" value="P-loop_NTPase"/>
</dbReference>
<name>A0A154QGM7_9GAMM</name>
<dbReference type="Pfam" id="PF22977">
    <property type="entry name" value="WHD"/>
    <property type="match status" value="1"/>
</dbReference>
<protein>
    <submittedName>
        <fullName evidence="5">AAA family ATPase</fullName>
    </submittedName>
</protein>
<dbReference type="RefSeq" id="WP_008437975.1">
    <property type="nucleotide sequence ID" value="NZ_LVJS01000045.1"/>
</dbReference>
<accession>A0A154QGM7</accession>
<evidence type="ECO:0000313" key="6">
    <source>
        <dbReference type="Proteomes" id="UP000076131"/>
    </source>
</evidence>
<dbReference type="InterPro" id="IPR003593">
    <property type="entry name" value="AAA+_ATPase"/>
</dbReference>
<comment type="caution">
    <text evidence="5">The sequence shown here is derived from an EMBL/GenBank/DDBJ whole genome shotgun (WGS) entry which is preliminary data.</text>
</comment>
<sequence length="725" mass="78044">MNDYVAWLEANDQYLGTALADLRERLERAAQRHDTAAAPPAPAAALMESAPTVSASAAPKPSWLARMLKAPRAAAPTQAGDVAAADRPAAQPIIAAVPDADTSVTAAAATSASANGEDANHTPALSVLAGRLGLSRFERDVLLLCIGMELDTRFPALCAQAQHDPSRPYPTFALAFAILDAPSWDALSPERPLRYWRLLDIHQPGAQPLIGAALSADERVVNFVKGMNYLDDRLTPLLTALPPANLPPSQQAIADQMLDGLRHVPVGQPLPVVQLLGSDSVSKQAIAQTIAAAFGAQAYRLSADLLPAAVAEQETLSRLWQRESQLLPLALYLDAAEVERGDATAALVRRFLARAGGLTFVDAREPWTGAATQALSVDVAKPSAFEQRTLWQRLLGDAAGTQPQQLAGHFDFNLGRIEQIAHSALAAVEDAPAALPATLWQAALAHIRPALDQLAQRIEPKAGWDDLKLPDSEKNLLRQIADQVAQRSTVYDDWGFRQRMNRGLSISALFTGESGTGKTMAAEVLARELGLSLYRIDLSAVVSKYIGETEKNLRKLFDAAEDGGAILFFDEADALFGKRSEVKDSHDRYANIEVNYLLQRLESFRGLAILATNMKGALDSAFLRRLRFVINFPFPGTAERHAIWASVFPAQASVGALDLERLARFALTGGSIQGVALNAAFMAAKAGVEIGMPLLLDAVRGEYRKLDKPVNEADFRWLESAGGRP</sequence>
<keyword evidence="2" id="KW-0547">Nucleotide-binding</keyword>
<dbReference type="eggNOG" id="COG0464">
    <property type="taxonomic scope" value="Bacteria"/>
</dbReference>
<evidence type="ECO:0000313" key="5">
    <source>
        <dbReference type="EMBL" id="KZC23391.1"/>
    </source>
</evidence>
<dbReference type="InterPro" id="IPR003959">
    <property type="entry name" value="ATPase_AAA_core"/>
</dbReference>
<feature type="domain" description="AAA+ ATPase" evidence="4">
    <location>
        <begin position="504"/>
        <end position="636"/>
    </location>
</feature>
<dbReference type="STRING" id="416169.RHOFW104T7_13810"/>
<dbReference type="EMBL" id="LVJS01000045">
    <property type="protein sequence ID" value="KZC23391.1"/>
    <property type="molecule type" value="Genomic_DNA"/>
</dbReference>
<dbReference type="PANTHER" id="PTHR23073">
    <property type="entry name" value="26S PROTEASOME REGULATORY SUBUNIT"/>
    <property type="match status" value="1"/>
</dbReference>
<keyword evidence="6" id="KW-1185">Reference proteome</keyword>
<keyword evidence="3" id="KW-0067">ATP-binding</keyword>